<dbReference type="InterPro" id="IPR000343">
    <property type="entry name" value="4pyrrol_synth_GluRdtase"/>
</dbReference>
<dbReference type="FunFam" id="3.30.460.30:FF:000001">
    <property type="entry name" value="Glutamyl-tRNA reductase"/>
    <property type="match status" value="1"/>
</dbReference>
<evidence type="ECO:0000259" key="17">
    <source>
        <dbReference type="Pfam" id="PF05201"/>
    </source>
</evidence>
<evidence type="ECO:0000256" key="11">
    <source>
        <dbReference type="PIRSR" id="PIRSR000445-2"/>
    </source>
</evidence>
<comment type="caution">
    <text evidence="18">The sequence shown here is derived from an EMBL/GenBank/DDBJ whole genome shotgun (WGS) entry which is preliminary data.</text>
</comment>
<dbReference type="SUPFAM" id="SSF69075">
    <property type="entry name" value="Glutamyl tRNA-reductase dimerization domain"/>
    <property type="match status" value="1"/>
</dbReference>
<comment type="function">
    <text evidence="9">Catalyzes the NADPH-dependent reduction of glutamyl-tRNA(Glu) to glutamate 1-semialdehyde (GSA).</text>
</comment>
<evidence type="ECO:0000256" key="2">
    <source>
        <dbReference type="ARBA" id="ARBA00005916"/>
    </source>
</evidence>
<protein>
    <recommendedName>
        <fullName evidence="8 9">Glutamyl-tRNA reductase</fullName>
        <shortName evidence="9">GluTR</shortName>
        <ecNumber evidence="3 9">1.2.1.70</ecNumber>
    </recommendedName>
</protein>
<evidence type="ECO:0000256" key="3">
    <source>
        <dbReference type="ARBA" id="ARBA00012970"/>
    </source>
</evidence>
<keyword evidence="5 9" id="KW-0560">Oxidoreductase</keyword>
<feature type="binding site" evidence="9 11">
    <location>
        <position position="108"/>
    </location>
    <ligand>
        <name>substrate</name>
    </ligand>
</feature>
<dbReference type="Pfam" id="PF05201">
    <property type="entry name" value="GlutR_N"/>
    <property type="match status" value="1"/>
</dbReference>
<dbReference type="InterPro" id="IPR015895">
    <property type="entry name" value="4pyrrol_synth_GluRdtase_N"/>
</dbReference>
<dbReference type="AlphaFoldDB" id="A0A931AW58"/>
<comment type="pathway">
    <text evidence="1 9 14">Porphyrin-containing compound metabolism; protoporphyrin-IX biosynthesis; 5-aminolevulinate from L-glutamyl-tRNA(Glu): step 1/2.</text>
</comment>
<dbReference type="GO" id="GO:0050661">
    <property type="term" value="F:NADP binding"/>
    <property type="evidence" value="ECO:0007669"/>
    <property type="project" value="InterPro"/>
</dbReference>
<evidence type="ECO:0000256" key="14">
    <source>
        <dbReference type="RuleBase" id="RU000584"/>
    </source>
</evidence>
<dbReference type="SUPFAM" id="SSF51735">
    <property type="entry name" value="NAD(P)-binding Rossmann-fold domains"/>
    <property type="match status" value="1"/>
</dbReference>
<dbReference type="InterPro" id="IPR015896">
    <property type="entry name" value="4pyrrol_synth_GluRdtase_dimer"/>
</dbReference>
<comment type="catalytic activity">
    <reaction evidence="7 9 14">
        <text>(S)-4-amino-5-oxopentanoate + tRNA(Glu) + NADP(+) = L-glutamyl-tRNA(Glu) + NADPH + H(+)</text>
        <dbReference type="Rhea" id="RHEA:12344"/>
        <dbReference type="Rhea" id="RHEA-COMP:9663"/>
        <dbReference type="Rhea" id="RHEA-COMP:9680"/>
        <dbReference type="ChEBI" id="CHEBI:15378"/>
        <dbReference type="ChEBI" id="CHEBI:57501"/>
        <dbReference type="ChEBI" id="CHEBI:57783"/>
        <dbReference type="ChEBI" id="CHEBI:58349"/>
        <dbReference type="ChEBI" id="CHEBI:78442"/>
        <dbReference type="ChEBI" id="CHEBI:78520"/>
        <dbReference type="EC" id="1.2.1.70"/>
    </reaction>
</comment>
<dbReference type="GO" id="GO:0008883">
    <property type="term" value="F:glutamyl-tRNA reductase activity"/>
    <property type="evidence" value="ECO:0007669"/>
    <property type="project" value="UniProtKB-UniRule"/>
</dbReference>
<evidence type="ECO:0000313" key="18">
    <source>
        <dbReference type="EMBL" id="MBF8437784.1"/>
    </source>
</evidence>
<dbReference type="HAMAP" id="MF_00087">
    <property type="entry name" value="Glu_tRNA_reductase"/>
    <property type="match status" value="1"/>
</dbReference>
<dbReference type="InterPro" id="IPR036291">
    <property type="entry name" value="NAD(P)-bd_dom_sf"/>
</dbReference>
<dbReference type="EC" id="1.2.1.70" evidence="3 9"/>
<dbReference type="EMBL" id="JADPIE010000007">
    <property type="protein sequence ID" value="MBF8437784.1"/>
    <property type="molecule type" value="Genomic_DNA"/>
</dbReference>
<evidence type="ECO:0000256" key="1">
    <source>
        <dbReference type="ARBA" id="ARBA00005059"/>
    </source>
</evidence>
<evidence type="ECO:0000256" key="5">
    <source>
        <dbReference type="ARBA" id="ARBA00023002"/>
    </source>
</evidence>
<feature type="domain" description="Tetrapyrrole biosynthesis glutamyl-tRNA reductase dimerisation" evidence="15">
    <location>
        <begin position="331"/>
        <end position="431"/>
    </location>
</feature>
<dbReference type="CDD" id="cd05213">
    <property type="entry name" value="NAD_bind_Glutamyl_tRNA_reduct"/>
    <property type="match status" value="1"/>
</dbReference>
<evidence type="ECO:0000256" key="6">
    <source>
        <dbReference type="ARBA" id="ARBA00023244"/>
    </source>
</evidence>
<evidence type="ECO:0000256" key="9">
    <source>
        <dbReference type="HAMAP-Rule" id="MF_00087"/>
    </source>
</evidence>
<feature type="site" description="Important for activity" evidence="9 13">
    <location>
        <position position="98"/>
    </location>
</feature>
<name>A0A931AW58_9FIRM</name>
<dbReference type="SUPFAM" id="SSF69742">
    <property type="entry name" value="Glutamyl tRNA-reductase catalytic, N-terminal domain"/>
    <property type="match status" value="1"/>
</dbReference>
<dbReference type="Gene3D" id="3.40.50.720">
    <property type="entry name" value="NAD(P)-binding Rossmann-like Domain"/>
    <property type="match status" value="1"/>
</dbReference>
<feature type="domain" description="Quinate/shikimate 5-dehydrogenase/glutamyl-tRNA reductase" evidence="16">
    <location>
        <begin position="171"/>
        <end position="316"/>
    </location>
</feature>
<reference evidence="18" key="1">
    <citation type="submission" date="2020-11" db="EMBL/GenBank/DDBJ databases">
        <title>Halonatronomonas betainensis gen. nov., sp. nov. a novel haloalkaliphilic representative of the family Halanaerobiacae capable of betaine degradation.</title>
        <authorList>
            <person name="Boltyanskaya Y."/>
            <person name="Kevbrin V."/>
            <person name="Detkova E."/>
            <person name="Grouzdev D.S."/>
            <person name="Koziaeva V."/>
            <person name="Zhilina T."/>
        </authorList>
    </citation>
    <scope>NUCLEOTIDE SEQUENCE</scope>
    <source>
        <strain evidence="18">Z-7014</strain>
    </source>
</reference>
<dbReference type="InterPro" id="IPR036343">
    <property type="entry name" value="GluRdtase_N_sf"/>
</dbReference>
<feature type="domain" description="Glutamyl-tRNA reductase N-terminal" evidence="17">
    <location>
        <begin position="8"/>
        <end position="155"/>
    </location>
</feature>
<feature type="binding site" evidence="9 12">
    <location>
        <begin position="188"/>
        <end position="193"/>
    </location>
    <ligand>
        <name>NADP(+)</name>
        <dbReference type="ChEBI" id="CHEBI:58349"/>
    </ligand>
</feature>
<gene>
    <name evidence="9" type="primary">hemA</name>
    <name evidence="18" type="ORF">I0Q91_11870</name>
</gene>
<dbReference type="PIRSF" id="PIRSF000445">
    <property type="entry name" value="4pyrrol_synth_GluRdtase"/>
    <property type="match status" value="1"/>
</dbReference>
<dbReference type="InterPro" id="IPR036453">
    <property type="entry name" value="GluRdtase_dimer_dom_sf"/>
</dbReference>
<dbReference type="Pfam" id="PF01488">
    <property type="entry name" value="Shikimate_DH"/>
    <property type="match status" value="1"/>
</dbReference>
<evidence type="ECO:0000256" key="10">
    <source>
        <dbReference type="PIRSR" id="PIRSR000445-1"/>
    </source>
</evidence>
<comment type="subunit">
    <text evidence="9">Homodimer.</text>
</comment>
<sequence>MGERLILLGLNHKTASVATREKVAFSEAEKIEFIGNLTDCHFCNGAVILATCNRTEIYMSTEDISDGRKLLINNLEGYLNEDIRDCTYFLTDDEIANHLFEVATGLDSMIQGEPQILGQVREAYEFSAGRGFCSTYLHELFNRAIRTGKRARSETGISEKAASVAYAAVELLKGEVSDIRDSKVLVIGAGEMGQIVLKNLLKLELKELAITNRTRARIQDFIQGEAVKDDFANCSALKVVDWDDKIKKINEYDIVVSSTNAPHPVLYGDRVIPELEMGKRQLPLYMIDLAMPRDIEAAIGEIENVELYMLDDLQEIVAENMKFRENECEAVYGIIAEEKLDWQDWCQTRKAVPLIKKLSNKAREISREEENRAINNLEGCNDQETIKEMGYRIINRLLHHPRIRLKEMLQEADSAEEEERILEIAFNLFGLENEGGN</sequence>
<evidence type="ECO:0000259" key="15">
    <source>
        <dbReference type="Pfam" id="PF00745"/>
    </source>
</evidence>
<proteinExistence type="inferred from homology"/>
<keyword evidence="4 9" id="KW-0521">NADP</keyword>
<dbReference type="NCBIfam" id="TIGR01035">
    <property type="entry name" value="hemA"/>
    <property type="match status" value="1"/>
</dbReference>
<dbReference type="Proteomes" id="UP000621436">
    <property type="component" value="Unassembled WGS sequence"/>
</dbReference>
<dbReference type="Pfam" id="PF00745">
    <property type="entry name" value="GlutR_dimer"/>
    <property type="match status" value="1"/>
</dbReference>
<comment type="similarity">
    <text evidence="2 9 14">Belongs to the glutamyl-tRNA reductase family.</text>
</comment>
<organism evidence="18 19">
    <name type="scientific">Halonatronomonas betaini</name>
    <dbReference type="NCBI Taxonomy" id="2778430"/>
    <lineage>
        <taxon>Bacteria</taxon>
        <taxon>Bacillati</taxon>
        <taxon>Bacillota</taxon>
        <taxon>Clostridia</taxon>
        <taxon>Halanaerobiales</taxon>
        <taxon>Halarsenatibacteraceae</taxon>
        <taxon>Halonatronomonas</taxon>
    </lineage>
</organism>
<evidence type="ECO:0000313" key="19">
    <source>
        <dbReference type="Proteomes" id="UP000621436"/>
    </source>
</evidence>
<evidence type="ECO:0000259" key="16">
    <source>
        <dbReference type="Pfam" id="PF01488"/>
    </source>
</evidence>
<evidence type="ECO:0000256" key="7">
    <source>
        <dbReference type="ARBA" id="ARBA00047464"/>
    </source>
</evidence>
<dbReference type="InterPro" id="IPR006151">
    <property type="entry name" value="Shikm_DH/Glu-tRNA_Rdtase"/>
</dbReference>
<comment type="domain">
    <text evidence="9">Possesses an unusual extended V-shaped dimeric structure with each monomer consisting of three distinct domains arranged along a curved 'spinal' alpha-helix. The N-terminal catalytic domain specifically recognizes the glutamate moiety of the substrate. The second domain is the NADPH-binding domain, and the third C-terminal domain is responsible for dimerization.</text>
</comment>
<evidence type="ECO:0000256" key="8">
    <source>
        <dbReference type="ARBA" id="ARBA00068659"/>
    </source>
</evidence>
<keyword evidence="6 9" id="KW-0627">Porphyrin biosynthesis</keyword>
<dbReference type="PANTHER" id="PTHR43013:SF1">
    <property type="entry name" value="GLUTAMYL-TRNA REDUCTASE"/>
    <property type="match status" value="1"/>
</dbReference>
<dbReference type="PANTHER" id="PTHR43013">
    <property type="entry name" value="GLUTAMYL-TRNA REDUCTASE"/>
    <property type="match status" value="1"/>
</dbReference>
<feature type="binding site" evidence="9 11">
    <location>
        <begin position="51"/>
        <end position="54"/>
    </location>
    <ligand>
        <name>substrate</name>
    </ligand>
</feature>
<accession>A0A931AW58</accession>
<evidence type="ECO:0000256" key="4">
    <source>
        <dbReference type="ARBA" id="ARBA00022857"/>
    </source>
</evidence>
<feature type="binding site" evidence="9 11">
    <location>
        <position position="119"/>
    </location>
    <ligand>
        <name>substrate</name>
    </ligand>
</feature>
<feature type="active site" description="Nucleophile" evidence="9 10">
    <location>
        <position position="52"/>
    </location>
</feature>
<dbReference type="GO" id="GO:0019353">
    <property type="term" value="P:protoporphyrinogen IX biosynthetic process from glutamate"/>
    <property type="evidence" value="ECO:0007669"/>
    <property type="project" value="TreeGrafter"/>
</dbReference>
<feature type="binding site" evidence="9 11">
    <location>
        <begin position="113"/>
        <end position="115"/>
    </location>
    <ligand>
        <name>substrate</name>
    </ligand>
</feature>
<dbReference type="FunFam" id="3.40.50.720:FF:000031">
    <property type="entry name" value="Glutamyl-tRNA reductase"/>
    <property type="match status" value="1"/>
</dbReference>
<evidence type="ECO:0000256" key="12">
    <source>
        <dbReference type="PIRSR" id="PIRSR000445-3"/>
    </source>
</evidence>
<comment type="miscellaneous">
    <text evidence="9">During catalysis, the active site Cys acts as a nucleophile attacking the alpha-carbonyl group of tRNA-bound glutamate with the formation of a thioester intermediate between enzyme and glutamate, and the concomitant release of tRNA(Glu). The thioester intermediate is finally reduced by direct hydride transfer from NADPH, to form the product GSA.</text>
</comment>
<keyword evidence="19" id="KW-1185">Reference proteome</keyword>
<evidence type="ECO:0000256" key="13">
    <source>
        <dbReference type="PIRSR" id="PIRSR000445-4"/>
    </source>
</evidence>
<dbReference type="RefSeq" id="WP_270454801.1">
    <property type="nucleotide sequence ID" value="NZ_JADPIE010000007.1"/>
</dbReference>
<dbReference type="Gene3D" id="3.30.460.30">
    <property type="entry name" value="Glutamyl-tRNA reductase, N-terminal domain"/>
    <property type="match status" value="1"/>
</dbReference>